<name>A0A9W4ST95_9GLOM</name>
<keyword evidence="3" id="KW-1185">Reference proteome</keyword>
<reference evidence="2" key="1">
    <citation type="submission" date="2022-08" db="EMBL/GenBank/DDBJ databases">
        <authorList>
            <person name="Kallberg Y."/>
            <person name="Tangrot J."/>
            <person name="Rosling A."/>
        </authorList>
    </citation>
    <scope>NUCLEOTIDE SEQUENCE</scope>
    <source>
        <strain evidence="2">Wild A</strain>
    </source>
</reference>
<dbReference type="Proteomes" id="UP001153678">
    <property type="component" value="Unassembled WGS sequence"/>
</dbReference>
<dbReference type="AlphaFoldDB" id="A0A9W4ST95"/>
<keyword evidence="1" id="KW-0732">Signal</keyword>
<accession>A0A9W4ST95</accession>
<organism evidence="2 3">
    <name type="scientific">Funneliformis geosporum</name>
    <dbReference type="NCBI Taxonomy" id="1117311"/>
    <lineage>
        <taxon>Eukaryota</taxon>
        <taxon>Fungi</taxon>
        <taxon>Fungi incertae sedis</taxon>
        <taxon>Mucoromycota</taxon>
        <taxon>Glomeromycotina</taxon>
        <taxon>Glomeromycetes</taxon>
        <taxon>Glomerales</taxon>
        <taxon>Glomeraceae</taxon>
        <taxon>Funneliformis</taxon>
    </lineage>
</organism>
<feature type="signal peptide" evidence="1">
    <location>
        <begin position="1"/>
        <end position="23"/>
    </location>
</feature>
<proteinExistence type="predicted"/>
<feature type="chain" id="PRO_5040788121" evidence="1">
    <location>
        <begin position="24"/>
        <end position="279"/>
    </location>
</feature>
<dbReference type="OrthoDB" id="2328082at2759"/>
<comment type="caution">
    <text evidence="2">The sequence shown here is derived from an EMBL/GenBank/DDBJ whole genome shotgun (WGS) entry which is preliminary data.</text>
</comment>
<dbReference type="EMBL" id="CAMKVN010002365">
    <property type="protein sequence ID" value="CAI2180764.1"/>
    <property type="molecule type" value="Genomic_DNA"/>
</dbReference>
<evidence type="ECO:0000256" key="1">
    <source>
        <dbReference type="SAM" id="SignalP"/>
    </source>
</evidence>
<evidence type="ECO:0000313" key="3">
    <source>
        <dbReference type="Proteomes" id="UP001153678"/>
    </source>
</evidence>
<protein>
    <submittedName>
        <fullName evidence="2">5031_t:CDS:1</fullName>
    </submittedName>
</protein>
<gene>
    <name evidence="2" type="ORF">FWILDA_LOCUS9743</name>
</gene>
<evidence type="ECO:0000313" key="2">
    <source>
        <dbReference type="EMBL" id="CAI2180764.1"/>
    </source>
</evidence>
<sequence>MPASFNAFLVAALLAFQVVGIYGEIYTGVAEIPPFNGSWHLCSSINTDYISFSMRVLEDQTTPLTQEFPGKTLEGRPPKPLPKYKPALLAFQLNYENVVKYSDTVKEVSKFAYIPSLSCYEKPIQQCDQDVGDIPLQFKESQCLLLQNPSGVPVRFNLSISFTETVFSQEFTSPANPGAIPHIVKKKRKKKRDHRNKSFPWVSTLRLDLGVLLAFDSGEGGIGYVPLSLDEKVGKLLTLNFHRYNQALMALMEMIQVIGELHMSRRCNVLNNKKVDDVS</sequence>